<protein>
    <recommendedName>
        <fullName evidence="11">Cytochrome P450</fullName>
    </recommendedName>
</protein>
<keyword evidence="6" id="KW-0408">Iron</keyword>
<dbReference type="GO" id="GO:0016705">
    <property type="term" value="F:oxidoreductase activity, acting on paired donors, with incorporation or reduction of molecular oxygen"/>
    <property type="evidence" value="ECO:0007669"/>
    <property type="project" value="InterPro"/>
</dbReference>
<keyword evidence="10" id="KW-1185">Reference proteome</keyword>
<dbReference type="GO" id="GO:0005506">
    <property type="term" value="F:iron ion binding"/>
    <property type="evidence" value="ECO:0007669"/>
    <property type="project" value="InterPro"/>
</dbReference>
<dbReference type="GeneID" id="37203650"/>
<comment type="similarity">
    <text evidence="2">Belongs to the cytochrome P450 family.</text>
</comment>
<keyword evidence="8" id="KW-0472">Membrane</keyword>
<feature type="transmembrane region" description="Helical" evidence="8">
    <location>
        <begin position="38"/>
        <end position="58"/>
    </location>
</feature>
<dbReference type="AlphaFoldDB" id="A0A395I6Q3"/>
<reference evidence="9 10" key="1">
    <citation type="submission" date="2018-02" db="EMBL/GenBank/DDBJ databases">
        <title>The genomes of Aspergillus section Nigri reveals drivers in fungal speciation.</title>
        <authorList>
            <consortium name="DOE Joint Genome Institute"/>
            <person name="Vesth T.C."/>
            <person name="Nybo J."/>
            <person name="Theobald S."/>
            <person name="Brandl J."/>
            <person name="Frisvad J.C."/>
            <person name="Nielsen K.F."/>
            <person name="Lyhne E.K."/>
            <person name="Kogle M.E."/>
            <person name="Kuo A."/>
            <person name="Riley R."/>
            <person name="Clum A."/>
            <person name="Nolan M."/>
            <person name="Lipzen A."/>
            <person name="Salamov A."/>
            <person name="Henrissat B."/>
            <person name="Wiebenga A."/>
            <person name="De vries R.P."/>
            <person name="Grigoriev I.V."/>
            <person name="Mortensen U.H."/>
            <person name="Andersen M.R."/>
            <person name="Baker S.E."/>
        </authorList>
    </citation>
    <scope>NUCLEOTIDE SEQUENCE [LARGE SCALE GENOMIC DNA]</scope>
    <source>
        <strain evidence="9 10">CBS 101889</strain>
    </source>
</reference>
<accession>A0A395I6Q3</accession>
<evidence type="ECO:0000256" key="3">
    <source>
        <dbReference type="ARBA" id="ARBA00022617"/>
    </source>
</evidence>
<dbReference type="PANTHER" id="PTHR24305">
    <property type="entry name" value="CYTOCHROME P450"/>
    <property type="match status" value="1"/>
</dbReference>
<dbReference type="SUPFAM" id="SSF48264">
    <property type="entry name" value="Cytochrome P450"/>
    <property type="match status" value="1"/>
</dbReference>
<dbReference type="GO" id="GO:0004497">
    <property type="term" value="F:monooxygenase activity"/>
    <property type="evidence" value="ECO:0007669"/>
    <property type="project" value="UniProtKB-KW"/>
</dbReference>
<keyword evidence="7" id="KW-0503">Monooxygenase</keyword>
<keyword evidence="8" id="KW-1133">Transmembrane helix</keyword>
<dbReference type="GO" id="GO:0020037">
    <property type="term" value="F:heme binding"/>
    <property type="evidence" value="ECO:0007669"/>
    <property type="project" value="InterPro"/>
</dbReference>
<evidence type="ECO:0000313" key="9">
    <source>
        <dbReference type="EMBL" id="RAL15545.1"/>
    </source>
</evidence>
<evidence type="ECO:0000256" key="5">
    <source>
        <dbReference type="ARBA" id="ARBA00023002"/>
    </source>
</evidence>
<dbReference type="Proteomes" id="UP000248961">
    <property type="component" value="Unassembled WGS sequence"/>
</dbReference>
<evidence type="ECO:0000256" key="1">
    <source>
        <dbReference type="ARBA" id="ARBA00001971"/>
    </source>
</evidence>
<dbReference type="OrthoDB" id="4449219at2759"/>
<evidence type="ECO:0008006" key="11">
    <source>
        <dbReference type="Google" id="ProtNLM"/>
    </source>
</evidence>
<dbReference type="InterPro" id="IPR001128">
    <property type="entry name" value="Cyt_P450"/>
</dbReference>
<dbReference type="InterPro" id="IPR050121">
    <property type="entry name" value="Cytochrome_P450_monoxygenase"/>
</dbReference>
<keyword evidence="3" id="KW-0349">Heme</keyword>
<dbReference type="RefSeq" id="XP_025554699.1">
    <property type="nucleotide sequence ID" value="XM_025699361.1"/>
</dbReference>
<sequence>MPFNVLPGLAFAVSCALGSDCTSVLTRAHTHNAKFNQYLVYHALYAIYMLWLSPLASVPGPATRKFSYLPCAFQSFCGREAHAVRDLHGIYGPVVRSGYRRLRPGVPDLLAANGPEHARQRAALNRAFAERALREQEHYFQDHIDLFLQRLDLRCAAAETVKMVQWVEFLAFDLIGTLAFSSSLQCLESQQYHPWVTLLMNFFKSTHYFLTARWGRPGGGAVPSRGYDHQRLCARGMLSPGTLRAPRRLHAGTLAANGGASGMGAKRSS</sequence>
<evidence type="ECO:0000313" key="10">
    <source>
        <dbReference type="Proteomes" id="UP000248961"/>
    </source>
</evidence>
<name>A0A395I6Q3_ASPHC</name>
<dbReference type="InterPro" id="IPR036396">
    <property type="entry name" value="Cyt_P450_sf"/>
</dbReference>
<gene>
    <name evidence="9" type="ORF">BO97DRAFT_461218</name>
</gene>
<evidence type="ECO:0000256" key="2">
    <source>
        <dbReference type="ARBA" id="ARBA00010617"/>
    </source>
</evidence>
<comment type="cofactor">
    <cofactor evidence="1">
        <name>heme</name>
        <dbReference type="ChEBI" id="CHEBI:30413"/>
    </cofactor>
</comment>
<evidence type="ECO:0000256" key="8">
    <source>
        <dbReference type="SAM" id="Phobius"/>
    </source>
</evidence>
<keyword evidence="4" id="KW-0479">Metal-binding</keyword>
<keyword evidence="8" id="KW-0812">Transmembrane</keyword>
<evidence type="ECO:0000256" key="4">
    <source>
        <dbReference type="ARBA" id="ARBA00022723"/>
    </source>
</evidence>
<dbReference type="VEuPathDB" id="FungiDB:BO97DRAFT_461218"/>
<dbReference type="PANTHER" id="PTHR24305:SF210">
    <property type="entry name" value="CYTOCHROME P450 MONOOXYGENASE ASQL-RELATED"/>
    <property type="match status" value="1"/>
</dbReference>
<dbReference type="EMBL" id="KZ824271">
    <property type="protein sequence ID" value="RAL15545.1"/>
    <property type="molecule type" value="Genomic_DNA"/>
</dbReference>
<dbReference type="Pfam" id="PF00067">
    <property type="entry name" value="p450"/>
    <property type="match status" value="1"/>
</dbReference>
<organism evidence="9 10">
    <name type="scientific">Aspergillus homomorphus (strain CBS 101889)</name>
    <dbReference type="NCBI Taxonomy" id="1450537"/>
    <lineage>
        <taxon>Eukaryota</taxon>
        <taxon>Fungi</taxon>
        <taxon>Dikarya</taxon>
        <taxon>Ascomycota</taxon>
        <taxon>Pezizomycotina</taxon>
        <taxon>Eurotiomycetes</taxon>
        <taxon>Eurotiomycetidae</taxon>
        <taxon>Eurotiales</taxon>
        <taxon>Aspergillaceae</taxon>
        <taxon>Aspergillus</taxon>
        <taxon>Aspergillus subgen. Circumdati</taxon>
    </lineage>
</organism>
<keyword evidence="5" id="KW-0560">Oxidoreductase</keyword>
<proteinExistence type="inferred from homology"/>
<dbReference type="Gene3D" id="1.10.630.10">
    <property type="entry name" value="Cytochrome P450"/>
    <property type="match status" value="1"/>
</dbReference>
<evidence type="ECO:0000256" key="7">
    <source>
        <dbReference type="ARBA" id="ARBA00023033"/>
    </source>
</evidence>
<dbReference type="STRING" id="1450537.A0A395I6Q3"/>
<evidence type="ECO:0000256" key="6">
    <source>
        <dbReference type="ARBA" id="ARBA00023004"/>
    </source>
</evidence>